<dbReference type="InterPro" id="IPR052169">
    <property type="entry name" value="CW_Biosynth-Accessory"/>
</dbReference>
<evidence type="ECO:0000256" key="1">
    <source>
        <dbReference type="ARBA" id="ARBA00005662"/>
    </source>
</evidence>
<dbReference type="InterPro" id="IPR013830">
    <property type="entry name" value="SGNH_hydro"/>
</dbReference>
<dbReference type="InterPro" id="IPR019079">
    <property type="entry name" value="Capsule_synth_CapA"/>
</dbReference>
<evidence type="ECO:0000259" key="2">
    <source>
        <dbReference type="SMART" id="SM00854"/>
    </source>
</evidence>
<dbReference type="Pfam" id="PF13472">
    <property type="entry name" value="Lipase_GDSL_2"/>
    <property type="match status" value="1"/>
</dbReference>
<dbReference type="AlphaFoldDB" id="A0A1H0GBY1"/>
<reference evidence="4" key="1">
    <citation type="submission" date="2016-10" db="EMBL/GenBank/DDBJ databases">
        <authorList>
            <person name="Varghese N."/>
            <person name="Submissions S."/>
        </authorList>
    </citation>
    <scope>NUCLEOTIDE SEQUENCE [LARGE SCALE GENOMIC DNA]</scope>
    <source>
        <strain evidence="4">CGMCC 1.10369</strain>
    </source>
</reference>
<dbReference type="OrthoDB" id="9810906at2"/>
<dbReference type="GO" id="GO:0016787">
    <property type="term" value="F:hydrolase activity"/>
    <property type="evidence" value="ECO:0007669"/>
    <property type="project" value="UniProtKB-KW"/>
</dbReference>
<dbReference type="EMBL" id="FNIL01000006">
    <property type="protein sequence ID" value="SDO04380.1"/>
    <property type="molecule type" value="Genomic_DNA"/>
</dbReference>
<dbReference type="PANTHER" id="PTHR33393:SF12">
    <property type="entry name" value="CAPSULE BIOSYNTHESIS PROTEIN CAPA"/>
    <property type="match status" value="1"/>
</dbReference>
<dbReference type="Gene3D" id="3.60.21.10">
    <property type="match status" value="1"/>
</dbReference>
<dbReference type="Pfam" id="PF09587">
    <property type="entry name" value="PGA_cap"/>
    <property type="match status" value="1"/>
</dbReference>
<feature type="domain" description="Capsule synthesis protein CapA" evidence="2">
    <location>
        <begin position="306"/>
        <end position="576"/>
    </location>
</feature>
<dbReference type="InterPro" id="IPR036514">
    <property type="entry name" value="SGNH_hydro_sf"/>
</dbReference>
<dbReference type="SMART" id="SM00854">
    <property type="entry name" value="PGA_cap"/>
    <property type="match status" value="1"/>
</dbReference>
<organism evidence="3 4">
    <name type="scientific">Alkalicoccus daliensis</name>
    <dbReference type="NCBI Taxonomy" id="745820"/>
    <lineage>
        <taxon>Bacteria</taxon>
        <taxon>Bacillati</taxon>
        <taxon>Bacillota</taxon>
        <taxon>Bacilli</taxon>
        <taxon>Bacillales</taxon>
        <taxon>Bacillaceae</taxon>
        <taxon>Alkalicoccus</taxon>
    </lineage>
</organism>
<dbReference type="STRING" id="745820.SAMN04488053_10650"/>
<accession>A0A1H0GBY1</accession>
<dbReference type="SUPFAM" id="SSF52266">
    <property type="entry name" value="SGNH hydrolase"/>
    <property type="match status" value="1"/>
</dbReference>
<dbReference type="CDD" id="cd07381">
    <property type="entry name" value="MPP_CapA"/>
    <property type="match status" value="1"/>
</dbReference>
<proteinExistence type="inferred from homology"/>
<sequence length="920" mass="105103">MKYETNVLTSQKNYKITYHKNVEKRSEKVIITFGEIDSNLEETGFGDKLIYNQGYDYIYVAQKRTTQYQFLSADKFSAIVEGSIAGKEVYTYGSSLGAYGALYFGGAVNANILAMSPRIPAHPVINKLMDSRFKNKGFKHKELHQSAITEKRVCVFFDEKNYIDRYYVDFFIKVAYPDAEYHALDNAGHYTARALLESGELKQVAVNFFQNTKIEYIIDKEKILDWHLDKARKRVKSGKLAHAIENIEALLSSERASQEIVRELAASYQKKVTRQIKSDSKQKKSSPEMHPIIKKSEKKRLEEGVCLSFVGSLILFRDQVLNAYDPATKTYEFSPMFTYVKKHLAESDFAMGVFEGPTAGEKYEYSTSCYGDALPLTLNFPDSYAREVKQAGFDFVTTAHNHLLDCGEDGAMRTFDILDEVGLKHRGGYRNQAEKEKLPIYEIKGLKVAILAYTHKSNGYDNNFFLKKENKHLTSLLVSPNDENFEQVRRDVKEDFERIKRGKPDCIVVLPHMGQQFRHSPDSMQTVWCDIFVEEGADLILSDHPQAVQPYEWRKNPIENTDVLILHCPGNFVNSYTAKDGDASAFSHLYLDPKTGKPFAAACIPLYAHSYLDKNYKSLPIFDIIHNPELRKTFSTMEYDRVKVVHELITGTMLGESLPIDQLQEKYYLFADRAEGKSKGYVRNQVIPLEKKGAWKNKAFYQLLKETEKVCFIGDSITEGTQNGGYGWYEPITAGMPNLEVVQFSIDGGTTSLLEKNKKEIVESKSDLYVVALGTNDVRYRDPKRCAMTPEEYTANIDQFVSGIREVKKDASFVFIAPWTTDNHDPVSKLKKPERFAMLEEYSKALETYCSSNKALFIDPNKIIYDKYQTRNPRKWLTDHIHPNALDGINLFSWAVLEASPEKVPQKSNPFSRVLKKVLA</sequence>
<keyword evidence="4" id="KW-1185">Reference proteome</keyword>
<dbReference type="PANTHER" id="PTHR33393">
    <property type="entry name" value="POLYGLUTAMINE SYNTHESIS ACCESSORY PROTEIN RV0574C-RELATED"/>
    <property type="match status" value="1"/>
</dbReference>
<dbReference type="InterPro" id="IPR029052">
    <property type="entry name" value="Metallo-depent_PP-like"/>
</dbReference>
<dbReference type="RefSeq" id="WP_090842959.1">
    <property type="nucleotide sequence ID" value="NZ_FNIL01000006.1"/>
</dbReference>
<protein>
    <submittedName>
        <fullName evidence="3">GDSL-like Lipase/Acylhydrolase</fullName>
    </submittedName>
</protein>
<comment type="similarity">
    <text evidence="1">Belongs to the CapA family.</text>
</comment>
<keyword evidence="3" id="KW-0378">Hydrolase</keyword>
<dbReference type="SUPFAM" id="SSF56300">
    <property type="entry name" value="Metallo-dependent phosphatases"/>
    <property type="match status" value="1"/>
</dbReference>
<dbReference type="Gene3D" id="3.40.50.1110">
    <property type="entry name" value="SGNH hydrolase"/>
    <property type="match status" value="1"/>
</dbReference>
<dbReference type="Proteomes" id="UP000198778">
    <property type="component" value="Unassembled WGS sequence"/>
</dbReference>
<evidence type="ECO:0000313" key="4">
    <source>
        <dbReference type="Proteomes" id="UP000198778"/>
    </source>
</evidence>
<evidence type="ECO:0000313" key="3">
    <source>
        <dbReference type="EMBL" id="SDO04380.1"/>
    </source>
</evidence>
<gene>
    <name evidence="3" type="ORF">SAMN04488053_10650</name>
</gene>
<name>A0A1H0GBY1_9BACI</name>